<dbReference type="EMBL" id="CM023480">
    <property type="protein sequence ID" value="KAH7970727.1"/>
    <property type="molecule type" value="Genomic_DNA"/>
</dbReference>
<keyword evidence="2" id="KW-1185">Reference proteome</keyword>
<proteinExistence type="predicted"/>
<organism evidence="1 2">
    <name type="scientific">Dermacentor silvarum</name>
    <name type="common">Tick</name>
    <dbReference type="NCBI Taxonomy" id="543639"/>
    <lineage>
        <taxon>Eukaryota</taxon>
        <taxon>Metazoa</taxon>
        <taxon>Ecdysozoa</taxon>
        <taxon>Arthropoda</taxon>
        <taxon>Chelicerata</taxon>
        <taxon>Arachnida</taxon>
        <taxon>Acari</taxon>
        <taxon>Parasitiformes</taxon>
        <taxon>Ixodida</taxon>
        <taxon>Ixodoidea</taxon>
        <taxon>Ixodidae</taxon>
        <taxon>Rhipicephalinae</taxon>
        <taxon>Dermacentor</taxon>
    </lineage>
</organism>
<sequence>MVRLQNYLEDNDLTPHTKFALRTKLSIPDILILIKEEVRSNTQKYREHVVMTLDLKGPSKIQDADHRDGGPQVRLPNVGPPQGSVMSPLLYNIAMVSLAEILNTIEGIWRAMRADDVMVWMTKGWLVLKEERFQAVADYVGGYARAMGLFCSPEKFEILTVPRPIQDDKVDLTVTMAVAATGST</sequence>
<accession>A0ACB8DJV7</accession>
<protein>
    <submittedName>
        <fullName evidence="1">Uncharacterized protein</fullName>
    </submittedName>
</protein>
<dbReference type="Proteomes" id="UP000821865">
    <property type="component" value="Chromosome 11"/>
</dbReference>
<gene>
    <name evidence="1" type="ORF">HPB49_014685</name>
</gene>
<comment type="caution">
    <text evidence="1">The sequence shown here is derived from an EMBL/GenBank/DDBJ whole genome shotgun (WGS) entry which is preliminary data.</text>
</comment>
<name>A0ACB8DJV7_DERSI</name>
<evidence type="ECO:0000313" key="2">
    <source>
        <dbReference type="Proteomes" id="UP000821865"/>
    </source>
</evidence>
<evidence type="ECO:0000313" key="1">
    <source>
        <dbReference type="EMBL" id="KAH7970727.1"/>
    </source>
</evidence>
<reference evidence="1" key="1">
    <citation type="submission" date="2020-05" db="EMBL/GenBank/DDBJ databases">
        <title>Large-scale comparative analyses of tick genomes elucidate their genetic diversity and vector capacities.</title>
        <authorList>
            <person name="Jia N."/>
            <person name="Wang J."/>
            <person name="Shi W."/>
            <person name="Du L."/>
            <person name="Sun Y."/>
            <person name="Zhan W."/>
            <person name="Jiang J."/>
            <person name="Wang Q."/>
            <person name="Zhang B."/>
            <person name="Ji P."/>
            <person name="Sakyi L.B."/>
            <person name="Cui X."/>
            <person name="Yuan T."/>
            <person name="Jiang B."/>
            <person name="Yang W."/>
            <person name="Lam T.T.-Y."/>
            <person name="Chang Q."/>
            <person name="Ding S."/>
            <person name="Wang X."/>
            <person name="Zhu J."/>
            <person name="Ruan X."/>
            <person name="Zhao L."/>
            <person name="Wei J."/>
            <person name="Que T."/>
            <person name="Du C."/>
            <person name="Cheng J."/>
            <person name="Dai P."/>
            <person name="Han X."/>
            <person name="Huang E."/>
            <person name="Gao Y."/>
            <person name="Liu J."/>
            <person name="Shao H."/>
            <person name="Ye R."/>
            <person name="Li L."/>
            <person name="Wei W."/>
            <person name="Wang X."/>
            <person name="Wang C."/>
            <person name="Yang T."/>
            <person name="Huo Q."/>
            <person name="Li W."/>
            <person name="Guo W."/>
            <person name="Chen H."/>
            <person name="Zhou L."/>
            <person name="Ni X."/>
            <person name="Tian J."/>
            <person name="Zhou Y."/>
            <person name="Sheng Y."/>
            <person name="Liu T."/>
            <person name="Pan Y."/>
            <person name="Xia L."/>
            <person name="Li J."/>
            <person name="Zhao F."/>
            <person name="Cao W."/>
        </authorList>
    </citation>
    <scope>NUCLEOTIDE SEQUENCE</scope>
    <source>
        <strain evidence="1">Dsil-2018</strain>
    </source>
</reference>